<dbReference type="AlphaFoldDB" id="A0AAW1E7P7"/>
<organism evidence="1 2">
    <name type="scientific">Zoarces viviparus</name>
    <name type="common">Viviparous eelpout</name>
    <name type="synonym">Blennius viviparus</name>
    <dbReference type="NCBI Taxonomy" id="48416"/>
    <lineage>
        <taxon>Eukaryota</taxon>
        <taxon>Metazoa</taxon>
        <taxon>Chordata</taxon>
        <taxon>Craniata</taxon>
        <taxon>Vertebrata</taxon>
        <taxon>Euteleostomi</taxon>
        <taxon>Actinopterygii</taxon>
        <taxon>Neopterygii</taxon>
        <taxon>Teleostei</taxon>
        <taxon>Neoteleostei</taxon>
        <taxon>Acanthomorphata</taxon>
        <taxon>Eupercaria</taxon>
        <taxon>Perciformes</taxon>
        <taxon>Cottioidei</taxon>
        <taxon>Zoarcales</taxon>
        <taxon>Zoarcidae</taxon>
        <taxon>Zoarcinae</taxon>
        <taxon>Zoarces</taxon>
    </lineage>
</organism>
<proteinExistence type="predicted"/>
<comment type="caution">
    <text evidence="1">The sequence shown here is derived from an EMBL/GenBank/DDBJ whole genome shotgun (WGS) entry which is preliminary data.</text>
</comment>
<dbReference type="EMBL" id="JBCEZU010000538">
    <property type="protein sequence ID" value="KAK9518390.1"/>
    <property type="molecule type" value="Genomic_DNA"/>
</dbReference>
<accession>A0AAW1E7P7</accession>
<evidence type="ECO:0000313" key="1">
    <source>
        <dbReference type="EMBL" id="KAK9518390.1"/>
    </source>
</evidence>
<name>A0AAW1E7P7_ZOAVI</name>
<gene>
    <name evidence="1" type="ORF">VZT92_023697</name>
</gene>
<dbReference type="Proteomes" id="UP001488805">
    <property type="component" value="Unassembled WGS sequence"/>
</dbReference>
<keyword evidence="2" id="KW-1185">Reference proteome</keyword>
<reference evidence="1 2" key="1">
    <citation type="journal article" date="2024" name="Genome Biol. Evol.">
        <title>Chromosome-level genome assembly of the viviparous eelpout Zoarces viviparus.</title>
        <authorList>
            <person name="Fuhrmann N."/>
            <person name="Brasseur M.V."/>
            <person name="Bakowski C.E."/>
            <person name="Podsiadlowski L."/>
            <person name="Prost S."/>
            <person name="Krehenwinkel H."/>
            <person name="Mayer C."/>
        </authorList>
    </citation>
    <scope>NUCLEOTIDE SEQUENCE [LARGE SCALE GENOMIC DNA]</scope>
    <source>
        <strain evidence="1">NO-MEL_2022_Ind0_liver</strain>
    </source>
</reference>
<sequence>MAEPCLVGVAWRQAPPGSQMFAHMRSLNNTTLALWVLTVGPMASLGRDQMAPSPVCQVGFVVATREMPHGRRIGVGEVWVGGRGARMERDAN</sequence>
<evidence type="ECO:0000313" key="2">
    <source>
        <dbReference type="Proteomes" id="UP001488805"/>
    </source>
</evidence>
<protein>
    <submittedName>
        <fullName evidence="1">Uncharacterized protein</fullName>
    </submittedName>
</protein>